<feature type="transmembrane region" description="Helical" evidence="14">
    <location>
        <begin position="457"/>
        <end position="475"/>
    </location>
</feature>
<dbReference type="GO" id="GO:0031402">
    <property type="term" value="F:sodium ion binding"/>
    <property type="evidence" value="ECO:0007669"/>
    <property type="project" value="UniProtKB-UniRule"/>
</dbReference>
<comment type="catalytic activity">
    <reaction evidence="12">
        <text>L-proline(in) + Na(+)(in) = L-proline(out) + Na(+)(out)</text>
        <dbReference type="Rhea" id="RHEA:28967"/>
        <dbReference type="ChEBI" id="CHEBI:29101"/>
        <dbReference type="ChEBI" id="CHEBI:60039"/>
    </reaction>
</comment>
<dbReference type="InterPro" id="IPR001734">
    <property type="entry name" value="Na/solute_symporter"/>
</dbReference>
<keyword evidence="3 14" id="KW-0813">Transport</keyword>
<feature type="transmembrane region" description="Helical" evidence="14">
    <location>
        <begin position="353"/>
        <end position="378"/>
    </location>
</feature>
<feature type="transmembrane region" description="Helical" evidence="14">
    <location>
        <begin position="133"/>
        <end position="151"/>
    </location>
</feature>
<name>A0A2K9AAF4_9GAMM</name>
<dbReference type="PANTHER" id="PTHR48086">
    <property type="entry name" value="SODIUM/PROLINE SYMPORTER-RELATED"/>
    <property type="match status" value="1"/>
</dbReference>
<feature type="transmembrane region" description="Helical" evidence="14">
    <location>
        <begin position="171"/>
        <end position="190"/>
    </location>
</feature>
<dbReference type="GO" id="GO:0015193">
    <property type="term" value="F:L-proline transmembrane transporter activity"/>
    <property type="evidence" value="ECO:0007669"/>
    <property type="project" value="TreeGrafter"/>
</dbReference>
<evidence type="ECO:0000256" key="9">
    <source>
        <dbReference type="ARBA" id="ARBA00023065"/>
    </source>
</evidence>
<sequence length="556" mass="60646">MNYTKFDFLGMTVGPVEIAFLIYLVFMIGIGIWAYKRTNDSSDYMLGGRGLGGAVTALSAGASDMSGWILMGLPGAIYFSGLSDSWLALFLIIGAYLNWKFIAGRLRAYTEIADNALTLPDYFAGRFHDAGKALRIVAVLVMIVFFGYYIGSGLVAGSKLFESSFGYDYNTALLVSSIVIISYTFLGGFLAVSWTDFFQGLIIMTALIVAPIVLLVEYNGLSGIVEATREIKPEAVSFTQGFFDLEGSFKWIAFLSLAAWGLGYFGQPHILARFMAVKSVNTVPQARRIGMSWMIVCVLGAVFIGFAGIAFFGGDFNAKAYVLLSAEDVAVLNTAPGSEKVFLLLTQALFNPWLAGFLLAAILAAVMSTIDSQLLAVSSSVTEDVYKPYMRPNASEKELVWVNRFIVILVAGIGISVAMGDSRNVLNLVGQAWAGFGASFGPVIIFSLLWQRMTRHGALAGIATGAVTVLVWDGLEKFYTKEVDRINEFGQKVLDGNGDVIVDKVLQVPLFGLYEMLPGFILSCIAIVVVSKLTKVAETTYNQFDWYRNEFKKYKS</sequence>
<protein>
    <recommendedName>
        <fullName evidence="14">Sodium/proline symporter</fullName>
    </recommendedName>
    <alternativeName>
        <fullName evidence="14">Proline permease</fullName>
    </alternativeName>
</protein>
<dbReference type="Proteomes" id="UP000232693">
    <property type="component" value="Chromosome"/>
</dbReference>
<feature type="transmembrane region" description="Helical" evidence="14">
    <location>
        <begin position="251"/>
        <end position="272"/>
    </location>
</feature>
<dbReference type="PROSITE" id="PS00456">
    <property type="entry name" value="NA_SOLUT_SYMP_1"/>
    <property type="match status" value="1"/>
</dbReference>
<evidence type="ECO:0000256" key="3">
    <source>
        <dbReference type="ARBA" id="ARBA00022448"/>
    </source>
</evidence>
<accession>A0A2K9AAF4</accession>
<evidence type="ECO:0000313" key="16">
    <source>
        <dbReference type="Proteomes" id="UP000232693"/>
    </source>
</evidence>
<keyword evidence="14" id="KW-0029">Amino-acid transport</keyword>
<dbReference type="InterPro" id="IPR050277">
    <property type="entry name" value="Sodium:Solute_Symporter"/>
</dbReference>
<gene>
    <name evidence="15" type="primary">putP</name>
    <name evidence="15" type="ORF">CW740_03740</name>
</gene>
<evidence type="ECO:0000256" key="2">
    <source>
        <dbReference type="ARBA" id="ARBA00006434"/>
    </source>
</evidence>
<dbReference type="InterPro" id="IPR011851">
    <property type="entry name" value="Na/Pro_symporter"/>
</dbReference>
<evidence type="ECO:0000256" key="5">
    <source>
        <dbReference type="ARBA" id="ARBA00022692"/>
    </source>
</evidence>
<dbReference type="InterPro" id="IPR018212">
    <property type="entry name" value="Na/solute_symporter_CS"/>
</dbReference>
<organism evidence="15 16">
    <name type="scientific">Kangiella profundi</name>
    <dbReference type="NCBI Taxonomy" id="1561924"/>
    <lineage>
        <taxon>Bacteria</taxon>
        <taxon>Pseudomonadati</taxon>
        <taxon>Pseudomonadota</taxon>
        <taxon>Gammaproteobacteria</taxon>
        <taxon>Kangiellales</taxon>
        <taxon>Kangiellaceae</taxon>
        <taxon>Kangiella</taxon>
    </lineage>
</organism>
<evidence type="ECO:0000256" key="1">
    <source>
        <dbReference type="ARBA" id="ARBA00004651"/>
    </source>
</evidence>
<keyword evidence="9 14" id="KW-0406">Ion transport</keyword>
<dbReference type="GO" id="GO:0005298">
    <property type="term" value="F:proline:sodium symporter activity"/>
    <property type="evidence" value="ECO:0007669"/>
    <property type="project" value="UniProtKB-UniRule"/>
</dbReference>
<dbReference type="EMBL" id="CP025120">
    <property type="protein sequence ID" value="AUD78407.1"/>
    <property type="molecule type" value="Genomic_DNA"/>
</dbReference>
<dbReference type="NCBIfam" id="TIGR02121">
    <property type="entry name" value="Na_Pro_sym"/>
    <property type="match status" value="1"/>
</dbReference>
<feature type="transmembrane region" description="Helical" evidence="14">
    <location>
        <begin position="432"/>
        <end position="450"/>
    </location>
</feature>
<reference evidence="15 16" key="1">
    <citation type="submission" date="2017-12" db="EMBL/GenBank/DDBJ databases">
        <title>Kangiella profundi FT102 completed genome.</title>
        <authorList>
            <person name="Xu J."/>
            <person name="Wang J."/>
            <person name="Lu Y."/>
        </authorList>
    </citation>
    <scope>NUCLEOTIDE SEQUENCE [LARGE SCALE GENOMIC DNA]</scope>
    <source>
        <strain evidence="15 16">FT102</strain>
    </source>
</reference>
<dbReference type="NCBIfam" id="TIGR00813">
    <property type="entry name" value="sss"/>
    <property type="match status" value="1"/>
</dbReference>
<dbReference type="RefSeq" id="WP_106646278.1">
    <property type="nucleotide sequence ID" value="NZ_BMGO01000002.1"/>
</dbReference>
<comment type="similarity">
    <text evidence="2 13">Belongs to the sodium:solute symporter (SSF) (TC 2.A.21) family.</text>
</comment>
<comment type="subcellular location">
    <subcellularLocation>
        <location evidence="14">Cell inner membrane</location>
        <topology evidence="14">Multi-pass membrane protein</topology>
    </subcellularLocation>
    <subcellularLocation>
        <location evidence="1">Cell membrane</location>
        <topology evidence="1">Multi-pass membrane protein</topology>
    </subcellularLocation>
</comment>
<evidence type="ECO:0000256" key="4">
    <source>
        <dbReference type="ARBA" id="ARBA00022475"/>
    </source>
</evidence>
<keyword evidence="16" id="KW-1185">Reference proteome</keyword>
<keyword evidence="5 14" id="KW-0812">Transmembrane</keyword>
<feature type="transmembrane region" description="Helical" evidence="14">
    <location>
        <begin position="12"/>
        <end position="34"/>
    </location>
</feature>
<feature type="transmembrane region" description="Helical" evidence="14">
    <location>
        <begin position="399"/>
        <end position="420"/>
    </location>
</feature>
<evidence type="ECO:0000256" key="11">
    <source>
        <dbReference type="ARBA" id="ARBA00023201"/>
    </source>
</evidence>
<proteinExistence type="inferred from homology"/>
<evidence type="ECO:0000256" key="6">
    <source>
        <dbReference type="ARBA" id="ARBA00022847"/>
    </source>
</evidence>
<evidence type="ECO:0000256" key="7">
    <source>
        <dbReference type="ARBA" id="ARBA00022989"/>
    </source>
</evidence>
<evidence type="ECO:0000256" key="12">
    <source>
        <dbReference type="ARBA" id="ARBA00033708"/>
    </source>
</evidence>
<dbReference type="GO" id="GO:0015824">
    <property type="term" value="P:proline transport"/>
    <property type="evidence" value="ECO:0007669"/>
    <property type="project" value="UniProtKB-UniRule"/>
</dbReference>
<keyword evidence="14" id="KW-0997">Cell inner membrane</keyword>
<evidence type="ECO:0000256" key="10">
    <source>
        <dbReference type="ARBA" id="ARBA00023136"/>
    </source>
</evidence>
<feature type="transmembrane region" description="Helical" evidence="14">
    <location>
        <begin position="293"/>
        <end position="314"/>
    </location>
</feature>
<keyword evidence="11 14" id="KW-0739">Sodium transport</keyword>
<dbReference type="GO" id="GO:0005886">
    <property type="term" value="C:plasma membrane"/>
    <property type="evidence" value="ECO:0007669"/>
    <property type="project" value="UniProtKB-SubCell"/>
</dbReference>
<dbReference type="CDD" id="cd11475">
    <property type="entry name" value="SLC5sbd_PutP"/>
    <property type="match status" value="1"/>
</dbReference>
<evidence type="ECO:0000256" key="13">
    <source>
        <dbReference type="RuleBase" id="RU362091"/>
    </source>
</evidence>
<feature type="transmembrane region" description="Helical" evidence="14">
    <location>
        <begin position="511"/>
        <end position="530"/>
    </location>
</feature>
<dbReference type="InterPro" id="IPR038377">
    <property type="entry name" value="Na/Glc_symporter_sf"/>
</dbReference>
<feature type="transmembrane region" description="Helical" evidence="14">
    <location>
        <begin position="76"/>
        <end position="97"/>
    </location>
</feature>
<dbReference type="OrthoDB" id="9789704at2"/>
<keyword evidence="6 14" id="KW-0769">Symport</keyword>
<dbReference type="PROSITE" id="PS50283">
    <property type="entry name" value="NA_SOLUT_SYMP_3"/>
    <property type="match status" value="1"/>
</dbReference>
<dbReference type="Gene3D" id="1.20.1730.10">
    <property type="entry name" value="Sodium/glucose cotransporter"/>
    <property type="match status" value="1"/>
</dbReference>
<keyword evidence="7 14" id="KW-1133">Transmembrane helix</keyword>
<dbReference type="PANTHER" id="PTHR48086:SF3">
    <property type="entry name" value="SODIUM_PROLINE SYMPORTER"/>
    <property type="match status" value="1"/>
</dbReference>
<evidence type="ECO:0000313" key="15">
    <source>
        <dbReference type="EMBL" id="AUD78407.1"/>
    </source>
</evidence>
<keyword evidence="8 14" id="KW-0915">Sodium</keyword>
<keyword evidence="4" id="KW-1003">Cell membrane</keyword>
<dbReference type="AlphaFoldDB" id="A0A2K9AAF4"/>
<comment type="function">
    <text evidence="14">Catalyzes the sodium-dependent uptake of extracellular L-proline.</text>
</comment>
<evidence type="ECO:0000256" key="8">
    <source>
        <dbReference type="ARBA" id="ARBA00023053"/>
    </source>
</evidence>
<dbReference type="KEGG" id="kpd:CW740_03740"/>
<keyword evidence="10 14" id="KW-0472">Membrane</keyword>
<dbReference type="Pfam" id="PF00474">
    <property type="entry name" value="SSF"/>
    <property type="match status" value="1"/>
</dbReference>
<evidence type="ECO:0000256" key="14">
    <source>
        <dbReference type="RuleBase" id="RU366012"/>
    </source>
</evidence>
<feature type="transmembrane region" description="Helical" evidence="14">
    <location>
        <begin position="197"/>
        <end position="216"/>
    </location>
</feature>